<feature type="compositionally biased region" description="Polar residues" evidence="1">
    <location>
        <begin position="1171"/>
        <end position="1186"/>
    </location>
</feature>
<dbReference type="CDD" id="cd00072">
    <property type="entry name" value="GYF"/>
    <property type="match status" value="1"/>
</dbReference>
<feature type="compositionally biased region" description="Polar residues" evidence="1">
    <location>
        <begin position="195"/>
        <end position="217"/>
    </location>
</feature>
<feature type="region of interest" description="Disordered" evidence="1">
    <location>
        <begin position="936"/>
        <end position="960"/>
    </location>
</feature>
<dbReference type="PROSITE" id="PS50829">
    <property type="entry name" value="GYF"/>
    <property type="match status" value="1"/>
</dbReference>
<reference evidence="3 4" key="1">
    <citation type="submission" date="2023-01" db="EMBL/GenBank/DDBJ databases">
        <title>Analysis of 21 Apiospora genomes using comparative genomics revels a genus with tremendous synthesis potential of carbohydrate active enzymes and secondary metabolites.</title>
        <authorList>
            <person name="Sorensen T."/>
        </authorList>
    </citation>
    <scope>NUCLEOTIDE SEQUENCE [LARGE SCALE GENOMIC DNA]</scope>
    <source>
        <strain evidence="3 4">CBS 135458</strain>
    </source>
</reference>
<dbReference type="SMART" id="SM00444">
    <property type="entry name" value="GYF"/>
    <property type="match status" value="1"/>
</dbReference>
<feature type="region of interest" description="Disordered" evidence="1">
    <location>
        <begin position="894"/>
        <end position="915"/>
    </location>
</feature>
<dbReference type="InterPro" id="IPR051640">
    <property type="entry name" value="GRB10-interact_GYF"/>
</dbReference>
<evidence type="ECO:0000256" key="1">
    <source>
        <dbReference type="SAM" id="MobiDB-lite"/>
    </source>
</evidence>
<dbReference type="PANTHER" id="PTHR14445:SF36">
    <property type="entry name" value="FI03272P-RELATED"/>
    <property type="match status" value="1"/>
</dbReference>
<protein>
    <submittedName>
        <fullName evidence="3">Kinesin-like protein</fullName>
    </submittedName>
</protein>
<feature type="compositionally biased region" description="Polar residues" evidence="1">
    <location>
        <begin position="992"/>
        <end position="1003"/>
    </location>
</feature>
<dbReference type="InterPro" id="IPR035445">
    <property type="entry name" value="GYF-like_dom_sf"/>
</dbReference>
<feature type="region of interest" description="Disordered" evidence="1">
    <location>
        <begin position="172"/>
        <end position="289"/>
    </location>
</feature>
<feature type="compositionally biased region" description="Polar residues" evidence="1">
    <location>
        <begin position="28"/>
        <end position="50"/>
    </location>
</feature>
<feature type="compositionally biased region" description="Low complexity" evidence="1">
    <location>
        <begin position="1308"/>
        <end position="1326"/>
    </location>
</feature>
<dbReference type="Proteomes" id="UP001480595">
    <property type="component" value="Unassembled WGS sequence"/>
</dbReference>
<proteinExistence type="predicted"/>
<dbReference type="Pfam" id="PF02213">
    <property type="entry name" value="GYF"/>
    <property type="match status" value="1"/>
</dbReference>
<evidence type="ECO:0000259" key="2">
    <source>
        <dbReference type="PROSITE" id="PS50829"/>
    </source>
</evidence>
<gene>
    <name evidence="3" type="ORF">PG994_013457</name>
</gene>
<feature type="compositionally biased region" description="Pro residues" evidence="1">
    <location>
        <begin position="1061"/>
        <end position="1076"/>
    </location>
</feature>
<feature type="region of interest" description="Disordered" evidence="1">
    <location>
        <begin position="1308"/>
        <end position="1327"/>
    </location>
</feature>
<feature type="region of interest" description="Disordered" evidence="1">
    <location>
        <begin position="662"/>
        <end position="702"/>
    </location>
</feature>
<feature type="region of interest" description="Disordered" evidence="1">
    <location>
        <begin position="850"/>
        <end position="878"/>
    </location>
</feature>
<feature type="compositionally biased region" description="Polar residues" evidence="1">
    <location>
        <begin position="1080"/>
        <end position="1093"/>
    </location>
</feature>
<accession>A0ABR1T8N7</accession>
<feature type="compositionally biased region" description="Polar residues" evidence="1">
    <location>
        <begin position="936"/>
        <end position="955"/>
    </location>
</feature>
<feature type="compositionally biased region" description="Basic and acidic residues" evidence="1">
    <location>
        <begin position="341"/>
        <end position="363"/>
    </location>
</feature>
<feature type="compositionally biased region" description="Polar residues" evidence="1">
    <location>
        <begin position="663"/>
        <end position="694"/>
    </location>
</feature>
<feature type="compositionally biased region" description="Low complexity" evidence="1">
    <location>
        <begin position="310"/>
        <end position="321"/>
    </location>
</feature>
<evidence type="ECO:0000313" key="4">
    <source>
        <dbReference type="Proteomes" id="UP001480595"/>
    </source>
</evidence>
<feature type="compositionally biased region" description="Basic and acidic residues" evidence="1">
    <location>
        <begin position="245"/>
        <end position="263"/>
    </location>
</feature>
<dbReference type="InterPro" id="IPR003169">
    <property type="entry name" value="GYF"/>
</dbReference>
<dbReference type="SUPFAM" id="SSF55277">
    <property type="entry name" value="GYF domain"/>
    <property type="match status" value="1"/>
</dbReference>
<organism evidence="3 4">
    <name type="scientific">Apiospora phragmitis</name>
    <dbReference type="NCBI Taxonomy" id="2905665"/>
    <lineage>
        <taxon>Eukaryota</taxon>
        <taxon>Fungi</taxon>
        <taxon>Dikarya</taxon>
        <taxon>Ascomycota</taxon>
        <taxon>Pezizomycotina</taxon>
        <taxon>Sordariomycetes</taxon>
        <taxon>Xylariomycetidae</taxon>
        <taxon>Amphisphaeriales</taxon>
        <taxon>Apiosporaceae</taxon>
        <taxon>Apiospora</taxon>
    </lineage>
</organism>
<sequence>MPATNLSFASAAAGQNRDSRNGTRTDGRGSNSGEWSRQGRSTNGTLTFRRSSTTPSQSMSQSNVPSEAVPSSTAMPERQAVPPPQYREEMLSIYNNLEPGNVSSLFVAGWNPGHVNGNSTATRGWGNRNDTHVLPQEPDLCWDASASTTASNLRNLTPEERELLATDINAAAKPPQQNTKDGGNQAGGGAALNGRKTSVSQGTGGNFSLASPTSASRPGTRRRETTDTNPFSSGGGLNSPLSARPPREDSFWGRKNTDAKETTFEEPEEAPASSTKPNPMMPFSLMRNNSTAANSGLGAASSIWGQAQNPSTPSATTPSATIGGGGGFGNFALPGATSAIGEKRPGNNRGESRLAHLIPKDSSDSMNARAAEGATASSWRARPRTDTDPFGGEDNLSGSASLGGAQDTSPPPQAHRGSTFDTPVKGSAADFGMAGLNIGSHPDQDHEPLSPSETNPYRSPPGERGEHEDAGDRLHAHGLGHGGNEHIAGPFGGGLHRGFAPAGFDGSDRSQTSSVGAKAYPSLGTLGGWPTSATPDRERNPFGSAFGGSLGGSLFNPMGDLHSPSLGNLNGVFGPPSTTGMAGSGSIGRASKLGSLFPPAMQSQMQAHDNESLSDSVPDLRQVNPLGAIGRNAFGDHSRETESPVRAGRGFLADVLNAEASRTPATSEPLQSGVAATQSQGFPQNSGTPFSGAQPSEPPSAQARTMVMPDRMRWVYLDPQGQQQGPFTGLEMNDWYKANFFTPDLRVKKVEDPEFEPLGQLIRRIGNSREPFLVPQIGIPHGPATVPGPFSSTSGVVQPPLVGAFPSFGRTLTAQEQNDLERRKQEEQYLMAQQRDILSNQQRLARAQLQGHPGLHHHSSAHSLQSQPSFGSIASPVTLPPQAPIGPIGAANAFFGGHPAHQPIGHGSTGLDMFRDREDGLSTQERDLLANLGQRSNDILTGQQSQPPIGDQSQESFRDRLPRSSDLLDDAEGFRARLQEFEQYQAENGQMEQTYGTAPTSGPANGPAAAQLNESQSATMEEMMAGHGDDQFANETESAAMNKQFQQAQAAEAAKNSGLPMPFPPPQSGTPLPAPAPQRVKSNLPEQYATSSGSHSPDATPSSAAAQPPPLAPWAKDTSGSHRGPSLKEIQEAEAKKAAKAEEALAASRRAMAEQEAAREREKAAALASGLPTTSTWGTASPVNTTSAGSPWAKPAAAPKGPAPGLAAPQQSSDKKKTLAEIQREEEVRKQKAKDTAVQVGAPAAAGKRYADLASKPNAASLPASAAASATSSPAAGWATVGAGGKVKIPTGPAATRSVSTTNVKPVAAPAATPKPTAKPAGVTAPSGRNEAMEEFKKWLNMQLTRGTTGILDMNGFIQSLLEMPLEADIIAEIIYGNSKTMNGQHFAVEFIRRKKLAERGVVEKQTMDVPAQSGNAGGWNEVAKKSTKTDASNEAAALPAGFKVVPNRKKGKNRRHPRVQLSRRQICLHMTAPYKPARVYLPSVVCQNLQGRLVCVELLCYDDDDWLGGAARC</sequence>
<comment type="caution">
    <text evidence="3">The sequence shown here is derived from an EMBL/GenBank/DDBJ whole genome shotgun (WGS) entry which is preliminary data.</text>
</comment>
<feature type="compositionally biased region" description="Low complexity" evidence="1">
    <location>
        <begin position="1187"/>
        <end position="1209"/>
    </location>
</feature>
<dbReference type="Gene3D" id="3.30.1490.40">
    <property type="match status" value="1"/>
</dbReference>
<dbReference type="EMBL" id="JAQQWL010000013">
    <property type="protein sequence ID" value="KAK8042974.1"/>
    <property type="molecule type" value="Genomic_DNA"/>
</dbReference>
<feature type="region of interest" description="Disordered" evidence="1">
    <location>
        <begin position="303"/>
        <end position="484"/>
    </location>
</feature>
<feature type="compositionally biased region" description="Basic and acidic residues" evidence="1">
    <location>
        <begin position="1151"/>
        <end position="1164"/>
    </location>
</feature>
<feature type="compositionally biased region" description="Basic and acidic residues" evidence="1">
    <location>
        <begin position="17"/>
        <end position="27"/>
    </location>
</feature>
<feature type="compositionally biased region" description="Low complexity" evidence="1">
    <location>
        <begin position="1044"/>
        <end position="1054"/>
    </location>
</feature>
<feature type="compositionally biased region" description="Low complexity" evidence="1">
    <location>
        <begin position="1094"/>
        <end position="1106"/>
    </location>
</feature>
<feature type="region of interest" description="Disordered" evidence="1">
    <location>
        <begin position="1"/>
        <end position="86"/>
    </location>
</feature>
<feature type="compositionally biased region" description="Basic and acidic residues" evidence="1">
    <location>
        <begin position="1129"/>
        <end position="1143"/>
    </location>
</feature>
<feature type="compositionally biased region" description="Basic and acidic residues" evidence="1">
    <location>
        <begin position="1213"/>
        <end position="1235"/>
    </location>
</feature>
<evidence type="ECO:0000313" key="3">
    <source>
        <dbReference type="EMBL" id="KAK8042974.1"/>
    </source>
</evidence>
<keyword evidence="4" id="KW-1185">Reference proteome</keyword>
<feature type="compositionally biased region" description="Polar residues" evidence="1">
    <location>
        <begin position="63"/>
        <end position="74"/>
    </location>
</feature>
<feature type="compositionally biased region" description="Low complexity" evidence="1">
    <location>
        <begin position="51"/>
        <end position="62"/>
    </location>
</feature>
<dbReference type="GeneID" id="92097929"/>
<name>A0ABR1T8N7_9PEZI</name>
<dbReference type="PANTHER" id="PTHR14445">
    <property type="entry name" value="GRB10 INTERACTING GYF PROTEIN"/>
    <property type="match status" value="1"/>
</dbReference>
<feature type="region of interest" description="Disordered" evidence="1">
    <location>
        <begin position="1043"/>
        <end position="1235"/>
    </location>
</feature>
<feature type="region of interest" description="Disordered" evidence="1">
    <location>
        <begin position="992"/>
        <end position="1011"/>
    </location>
</feature>
<feature type="compositionally biased region" description="Basic and acidic residues" evidence="1">
    <location>
        <begin position="461"/>
        <end position="475"/>
    </location>
</feature>
<dbReference type="RefSeq" id="XP_066709827.1">
    <property type="nucleotide sequence ID" value="XM_066864866.1"/>
</dbReference>
<feature type="domain" description="GYF" evidence="2">
    <location>
        <begin position="711"/>
        <end position="759"/>
    </location>
</feature>